<keyword evidence="3" id="KW-1185">Reference proteome</keyword>
<sequence length="131" mass="15358">MEYTGAEREFGNFQMNPNDEVPTEISNSDEELLNSFDPTVPELKKMEKEVKKPAYSELPQPETPVEDIKNRRFKNVTEEQQKNYHDSHQSSSTKKNTVWGMKIFQDWNMETYGEYLDTYIVSAVILDEILL</sequence>
<dbReference type="EnsemblMetazoa" id="G506.1">
    <property type="protein sequence ID" value="G506.1:cds"/>
    <property type="gene ID" value="G506"/>
</dbReference>
<feature type="compositionally biased region" description="Basic and acidic residues" evidence="1">
    <location>
        <begin position="66"/>
        <end position="88"/>
    </location>
</feature>
<dbReference type="Proteomes" id="UP000005408">
    <property type="component" value="Unassembled WGS sequence"/>
</dbReference>
<feature type="region of interest" description="Disordered" evidence="1">
    <location>
        <begin position="1"/>
        <end position="95"/>
    </location>
</feature>
<feature type="compositionally biased region" description="Basic and acidic residues" evidence="1">
    <location>
        <begin position="1"/>
        <end position="10"/>
    </location>
</feature>
<dbReference type="AlphaFoldDB" id="A0A8W8N2T2"/>
<proteinExistence type="predicted"/>
<evidence type="ECO:0000313" key="2">
    <source>
        <dbReference type="EnsemblMetazoa" id="G506.1:cds"/>
    </source>
</evidence>
<evidence type="ECO:0000256" key="1">
    <source>
        <dbReference type="SAM" id="MobiDB-lite"/>
    </source>
</evidence>
<organism evidence="2 3">
    <name type="scientific">Magallana gigas</name>
    <name type="common">Pacific oyster</name>
    <name type="synonym">Crassostrea gigas</name>
    <dbReference type="NCBI Taxonomy" id="29159"/>
    <lineage>
        <taxon>Eukaryota</taxon>
        <taxon>Metazoa</taxon>
        <taxon>Spiralia</taxon>
        <taxon>Lophotrochozoa</taxon>
        <taxon>Mollusca</taxon>
        <taxon>Bivalvia</taxon>
        <taxon>Autobranchia</taxon>
        <taxon>Pteriomorphia</taxon>
        <taxon>Ostreida</taxon>
        <taxon>Ostreoidea</taxon>
        <taxon>Ostreidae</taxon>
        <taxon>Magallana</taxon>
    </lineage>
</organism>
<protein>
    <submittedName>
        <fullName evidence="2">Uncharacterized protein</fullName>
    </submittedName>
</protein>
<feature type="compositionally biased region" description="Basic and acidic residues" evidence="1">
    <location>
        <begin position="42"/>
        <end position="54"/>
    </location>
</feature>
<accession>A0A8W8N2T2</accession>
<evidence type="ECO:0000313" key="3">
    <source>
        <dbReference type="Proteomes" id="UP000005408"/>
    </source>
</evidence>
<name>A0A8W8N2T2_MAGGI</name>
<reference evidence="2" key="1">
    <citation type="submission" date="2022-08" db="UniProtKB">
        <authorList>
            <consortium name="EnsemblMetazoa"/>
        </authorList>
    </citation>
    <scope>IDENTIFICATION</scope>
    <source>
        <strain evidence="2">05x7-T-G4-1.051#20</strain>
    </source>
</reference>